<evidence type="ECO:0000313" key="5">
    <source>
        <dbReference type="EMBL" id="ADL02145.1"/>
    </source>
</evidence>
<dbReference type="eggNOG" id="COG2207">
    <property type="taxonomic scope" value="Bacteria"/>
</dbReference>
<dbReference type="RefSeq" id="WP_013270246.1">
    <property type="nucleotide sequence ID" value="NC_014375.1"/>
</dbReference>
<dbReference type="GO" id="GO:0043565">
    <property type="term" value="F:sequence-specific DNA binding"/>
    <property type="evidence" value="ECO:0007669"/>
    <property type="project" value="InterPro"/>
</dbReference>
<dbReference type="PANTHER" id="PTHR47893">
    <property type="entry name" value="REGULATORY PROTEIN PCHR"/>
    <property type="match status" value="1"/>
</dbReference>
<evidence type="ECO:0000313" key="6">
    <source>
        <dbReference type="Proteomes" id="UP000002696"/>
    </source>
</evidence>
<dbReference type="InterPro" id="IPR053142">
    <property type="entry name" value="PchR_regulatory_protein"/>
</dbReference>
<dbReference type="STRING" id="633149.Bresu_2838"/>
<reference evidence="6" key="1">
    <citation type="journal article" date="2011" name="J. Bacteriol.">
        <title>Genome sequences of eight morphologically diverse alphaproteobacteria.</title>
        <authorList>
            <consortium name="US DOE Joint Genome Institute"/>
            <person name="Brown P.J."/>
            <person name="Kysela D.T."/>
            <person name="Buechlein A."/>
            <person name="Hemmerich C."/>
            <person name="Brun Y.V."/>
        </authorList>
    </citation>
    <scope>NUCLEOTIDE SEQUENCE [LARGE SCALE GENOMIC DNA]</scope>
    <source>
        <strain evidence="6">ATCC 15264 / DSM 4735 / LMG 14903 / NBRC 16000 / CB 81</strain>
    </source>
</reference>
<dbReference type="InParanoid" id="D9QMY9"/>
<evidence type="ECO:0000256" key="3">
    <source>
        <dbReference type="ARBA" id="ARBA00023163"/>
    </source>
</evidence>
<dbReference type="InterPro" id="IPR018060">
    <property type="entry name" value="HTH_AraC"/>
</dbReference>
<dbReference type="EMBL" id="CP002102">
    <property type="protein sequence ID" value="ADL02145.1"/>
    <property type="molecule type" value="Genomic_DNA"/>
</dbReference>
<evidence type="ECO:0000259" key="4">
    <source>
        <dbReference type="PROSITE" id="PS01124"/>
    </source>
</evidence>
<organism evidence="5 6">
    <name type="scientific">Brevundimonas subvibrioides (strain ATCC 15264 / DSM 4735 / LMG 14903 / NBRC 16000 / CB 81)</name>
    <name type="common">Caulobacter subvibrioides</name>
    <dbReference type="NCBI Taxonomy" id="633149"/>
    <lineage>
        <taxon>Bacteria</taxon>
        <taxon>Pseudomonadati</taxon>
        <taxon>Pseudomonadota</taxon>
        <taxon>Alphaproteobacteria</taxon>
        <taxon>Caulobacterales</taxon>
        <taxon>Caulobacteraceae</taxon>
        <taxon>Brevundimonas</taxon>
    </lineage>
</organism>
<name>D9QMY9_BRESC</name>
<dbReference type="PROSITE" id="PS01124">
    <property type="entry name" value="HTH_ARAC_FAMILY_2"/>
    <property type="match status" value="1"/>
</dbReference>
<feature type="domain" description="HTH araC/xylS-type" evidence="4">
    <location>
        <begin position="166"/>
        <end position="264"/>
    </location>
</feature>
<dbReference type="InterPro" id="IPR018062">
    <property type="entry name" value="HTH_AraC-typ_CS"/>
</dbReference>
<dbReference type="PRINTS" id="PR00032">
    <property type="entry name" value="HTHARAC"/>
</dbReference>
<dbReference type="PROSITE" id="PS00041">
    <property type="entry name" value="HTH_ARAC_FAMILY_1"/>
    <property type="match status" value="1"/>
</dbReference>
<dbReference type="Gene3D" id="1.10.10.60">
    <property type="entry name" value="Homeodomain-like"/>
    <property type="match status" value="2"/>
</dbReference>
<dbReference type="PANTHER" id="PTHR47893:SF1">
    <property type="entry name" value="REGULATORY PROTEIN PCHR"/>
    <property type="match status" value="1"/>
</dbReference>
<protein>
    <submittedName>
        <fullName evidence="5">Transcriptional regulator, AraC family</fullName>
    </submittedName>
</protein>
<dbReference type="OrthoDB" id="644174at2"/>
<gene>
    <name evidence="5" type="ordered locus">Bresu_2838</name>
</gene>
<dbReference type="SUPFAM" id="SSF46689">
    <property type="entry name" value="Homeodomain-like"/>
    <property type="match status" value="2"/>
</dbReference>
<dbReference type="InterPro" id="IPR009057">
    <property type="entry name" value="Homeodomain-like_sf"/>
</dbReference>
<dbReference type="HOGENOM" id="CLU_1106563_0_0_5"/>
<dbReference type="InterPro" id="IPR020449">
    <property type="entry name" value="Tscrpt_reg_AraC-type_HTH"/>
</dbReference>
<keyword evidence="2" id="KW-0238">DNA-binding</keyword>
<dbReference type="BioCyc" id="BSUB633149:G1GM8-2851-MONOMER"/>
<evidence type="ECO:0000256" key="2">
    <source>
        <dbReference type="ARBA" id="ARBA00023125"/>
    </source>
</evidence>
<dbReference type="Pfam" id="PF12833">
    <property type="entry name" value="HTH_18"/>
    <property type="match status" value="1"/>
</dbReference>
<dbReference type="SMART" id="SM00342">
    <property type="entry name" value="HTH_ARAC"/>
    <property type="match status" value="1"/>
</dbReference>
<keyword evidence="3" id="KW-0804">Transcription</keyword>
<proteinExistence type="predicted"/>
<dbReference type="KEGG" id="bsb:Bresu_2838"/>
<accession>D9QMY9</accession>
<evidence type="ECO:0000256" key="1">
    <source>
        <dbReference type="ARBA" id="ARBA00023015"/>
    </source>
</evidence>
<dbReference type="GO" id="GO:0003700">
    <property type="term" value="F:DNA-binding transcription factor activity"/>
    <property type="evidence" value="ECO:0007669"/>
    <property type="project" value="InterPro"/>
</dbReference>
<sequence length="268" mass="28694">MITSNTAPVARRCLVVSPEFTVLTGRGPFAGTDMPPDALAVAFGFGTIDAPATLSLVGAASAEALASEDTGATRIVLLIAPSGLERIGAITRPENDERLDFHLSSEMRAIALSLRDCDRTGEAGDIYRSAKAIELLCETWVALDAGRLIPVAGDSDLSLADSRRLLEARRLIDEQWGQKLSLHGIAACCGLNREKLTRGFRKMFACSVAEALAERRLSEASRMLVTTDLPVSSIGYENGYLNNASFARAFGRRFGVSPSDYRAARIAA</sequence>
<dbReference type="AlphaFoldDB" id="D9QMY9"/>
<keyword evidence="6" id="KW-1185">Reference proteome</keyword>
<dbReference type="Proteomes" id="UP000002696">
    <property type="component" value="Chromosome"/>
</dbReference>
<keyword evidence="1" id="KW-0805">Transcription regulation</keyword>